<dbReference type="AlphaFoldDB" id="A0AAE9CV47"/>
<dbReference type="PROSITE" id="PS50007">
    <property type="entry name" value="PIPLC_X_DOMAIN"/>
    <property type="match status" value="1"/>
</dbReference>
<dbReference type="InterPro" id="IPR048913">
    <property type="entry name" value="BetaGal_gal-bd"/>
</dbReference>
<evidence type="ECO:0000256" key="3">
    <source>
        <dbReference type="ARBA" id="ARBA00023295"/>
    </source>
</evidence>
<evidence type="ECO:0000313" key="7">
    <source>
        <dbReference type="EMBL" id="ULT82878.1"/>
    </source>
</evidence>
<dbReference type="InterPro" id="IPR001944">
    <property type="entry name" value="Glycoside_Hdrlase_35"/>
</dbReference>
<feature type="domain" description="Beta-galactosidase 1-like first all-beta" evidence="5">
    <location>
        <begin position="180"/>
        <end position="265"/>
    </location>
</feature>
<protein>
    <submittedName>
        <fullName evidence="7">Uncharacterized protein</fullName>
    </submittedName>
</protein>
<keyword evidence="3" id="KW-0326">Glycosidase</keyword>
<organism evidence="7 8">
    <name type="scientific">Caenorhabditis briggsae</name>
    <dbReference type="NCBI Taxonomy" id="6238"/>
    <lineage>
        <taxon>Eukaryota</taxon>
        <taxon>Metazoa</taxon>
        <taxon>Ecdysozoa</taxon>
        <taxon>Nematoda</taxon>
        <taxon>Chromadorea</taxon>
        <taxon>Rhabditida</taxon>
        <taxon>Rhabditina</taxon>
        <taxon>Rhabditomorpha</taxon>
        <taxon>Rhabditoidea</taxon>
        <taxon>Rhabditidae</taxon>
        <taxon>Peloderinae</taxon>
        <taxon>Caenorhabditis</taxon>
    </lineage>
</organism>
<dbReference type="PRINTS" id="PR00742">
    <property type="entry name" value="GLHYDRLASE35"/>
</dbReference>
<reference evidence="7 8" key="1">
    <citation type="submission" date="2022-05" db="EMBL/GenBank/DDBJ databases">
        <title>Chromosome-level reference genomes for two strains of Caenorhabditis briggsae: an improved platform for comparative genomics.</title>
        <authorList>
            <person name="Stevens L."/>
            <person name="Andersen E.C."/>
        </authorList>
    </citation>
    <scope>NUCLEOTIDE SEQUENCE [LARGE SCALE GENOMIC DNA]</scope>
    <source>
        <strain evidence="7">QX1410_ONT</strain>
        <tissue evidence="7">Whole-organism</tissue>
    </source>
</reference>
<evidence type="ECO:0000313" key="8">
    <source>
        <dbReference type="Proteomes" id="UP000827892"/>
    </source>
</evidence>
<evidence type="ECO:0000259" key="5">
    <source>
        <dbReference type="Pfam" id="PF21317"/>
    </source>
</evidence>
<feature type="domain" description="Glycoside hydrolase 35 catalytic" evidence="4">
    <location>
        <begin position="84"/>
        <end position="150"/>
    </location>
</feature>
<dbReference type="Gene3D" id="3.20.20.80">
    <property type="entry name" value="Glycosidases"/>
    <property type="match status" value="1"/>
</dbReference>
<proteinExistence type="inferred from homology"/>
<dbReference type="SUPFAM" id="SSF51445">
    <property type="entry name" value="(Trans)glycosidases"/>
    <property type="match status" value="1"/>
</dbReference>
<evidence type="ECO:0000256" key="1">
    <source>
        <dbReference type="ARBA" id="ARBA00009809"/>
    </source>
</evidence>
<dbReference type="GO" id="GO:0005975">
    <property type="term" value="P:carbohydrate metabolic process"/>
    <property type="evidence" value="ECO:0007669"/>
    <property type="project" value="InterPro"/>
</dbReference>
<dbReference type="InterPro" id="IPR017853">
    <property type="entry name" value="GH"/>
</dbReference>
<comment type="similarity">
    <text evidence="1">Belongs to the glycosyl hydrolase 35 family.</text>
</comment>
<dbReference type="EMBL" id="CP090896">
    <property type="protein sequence ID" value="ULT82878.1"/>
    <property type="molecule type" value="Genomic_DNA"/>
</dbReference>
<dbReference type="GO" id="GO:0004553">
    <property type="term" value="F:hydrolase activity, hydrolyzing O-glycosyl compounds"/>
    <property type="evidence" value="ECO:0007669"/>
    <property type="project" value="InterPro"/>
</dbReference>
<gene>
    <name evidence="7" type="ORF">L3Y34_012251</name>
</gene>
<accession>A0AAE9CV47</accession>
<evidence type="ECO:0000256" key="2">
    <source>
        <dbReference type="ARBA" id="ARBA00022801"/>
    </source>
</evidence>
<dbReference type="PANTHER" id="PTHR23421">
    <property type="entry name" value="BETA-GALACTOSIDASE RELATED"/>
    <property type="match status" value="1"/>
</dbReference>
<sequence>MAQIEHYYRLTRICDRLYILDLANLAKKYIVNDIVLYSVDVSIMPFMRCGLVPGILSTNEMQPNSDANAALGKQVSDSYTEKITLKTLQAGWNLNASMSFQLAHGGTHFGFWNGNNSPYPVKTSYDFSAPISEGGDKTVLFIDIRGFINKIPNWTYPSSPIPAILQYENNKLHAITTCGQLNISRYADHAYIYLNGEFQGTLYAKMAEIHNNTIDLTNCKSGSNNLEILVEITGRSHTMYPSISKGIQEPVFLNDNILVSWKSCQVSFETTGLNDVANYGKILNQIQNIQKVDNIKQPALFYGTLNLPNDPVDTYVDARGWGKVFITVNNYNINRYWSTEGPQQTLFLPSEFLQKGTNSILIYELEGAPNACNQSSCTLKFTKAPVFSY</sequence>
<dbReference type="Pfam" id="PF21467">
    <property type="entry name" value="BetaGal_gal-bd"/>
    <property type="match status" value="1"/>
</dbReference>
<feature type="domain" description="Beta-galactosidase galactose-binding" evidence="6">
    <location>
        <begin position="298"/>
        <end position="358"/>
    </location>
</feature>
<name>A0AAE9CV47_CAEBR</name>
<dbReference type="Pfam" id="PF21317">
    <property type="entry name" value="BetaGal_ABD_1"/>
    <property type="match status" value="1"/>
</dbReference>
<dbReference type="InterPro" id="IPR008979">
    <property type="entry name" value="Galactose-bd-like_sf"/>
</dbReference>
<dbReference type="Gene3D" id="2.60.120.260">
    <property type="entry name" value="Galactose-binding domain-like"/>
    <property type="match status" value="2"/>
</dbReference>
<dbReference type="InterPro" id="IPR031330">
    <property type="entry name" value="Gly_Hdrlase_35_cat"/>
</dbReference>
<dbReference type="FunFam" id="2.60.120.260:FF:000370">
    <property type="entry name" value="Protein CBG10890"/>
    <property type="match status" value="1"/>
</dbReference>
<dbReference type="InterPro" id="IPR048912">
    <property type="entry name" value="BetaGal1-like_ABD1"/>
</dbReference>
<keyword evidence="2" id="KW-0378">Hydrolase</keyword>
<dbReference type="Proteomes" id="UP000827892">
    <property type="component" value="Chromosome X"/>
</dbReference>
<dbReference type="SUPFAM" id="SSF49785">
    <property type="entry name" value="Galactose-binding domain-like"/>
    <property type="match status" value="1"/>
</dbReference>
<evidence type="ECO:0000259" key="6">
    <source>
        <dbReference type="Pfam" id="PF21467"/>
    </source>
</evidence>
<dbReference type="Pfam" id="PF01301">
    <property type="entry name" value="Glyco_hydro_35"/>
    <property type="match status" value="1"/>
</dbReference>
<evidence type="ECO:0000259" key="4">
    <source>
        <dbReference type="Pfam" id="PF01301"/>
    </source>
</evidence>